<keyword evidence="5" id="KW-0328">Glycosyltransferase</keyword>
<reference evidence="14 15" key="1">
    <citation type="journal article" date="2016" name="Nat. Commun.">
        <title>Thousands of microbial genomes shed light on interconnected biogeochemical processes in an aquifer system.</title>
        <authorList>
            <person name="Anantharaman K."/>
            <person name="Brown C.T."/>
            <person name="Hug L.A."/>
            <person name="Sharon I."/>
            <person name="Castelle C.J."/>
            <person name="Probst A.J."/>
            <person name="Thomas B.C."/>
            <person name="Singh A."/>
            <person name="Wilkins M.J."/>
            <person name="Karaoz U."/>
            <person name="Brodie E.L."/>
            <person name="Williams K.H."/>
            <person name="Hubbard S.S."/>
            <person name="Banfield J.F."/>
        </authorList>
    </citation>
    <scope>NUCLEOTIDE SEQUENCE [LARGE SCALE GENOMIC DNA]</scope>
</reference>
<evidence type="ECO:0000313" key="15">
    <source>
        <dbReference type="Proteomes" id="UP000176786"/>
    </source>
</evidence>
<sequence length="251" mass="28384">MKLSVIIPAHNEEKRIGETLKHVDSYLEKQKYEYEIIVVDNNSVDRTDNVAENLFETSVERARLIKERIPGKGAAVRTGVHNSTGDYVVFMDADNATPISEIEKFWSYFDKGYDVVIGSRYVNESNVTRKQPFYRIVLSRISNLLIQVLAVPGIHDTQLGFKAFSKQAAHDIFEQVGITGWGFDMEVLTIARIHGHKIKEVGVLWREFGGSHVPLKAYIQSLRDLLKIKTKAILGKYNPKDSATETSTSQV</sequence>
<gene>
    <name evidence="14" type="ORF">A3J48_03945</name>
</gene>
<keyword evidence="11" id="KW-0472">Membrane</keyword>
<dbReference type="Gene3D" id="3.90.550.10">
    <property type="entry name" value="Spore Coat Polysaccharide Biosynthesis Protein SpsA, Chain A"/>
    <property type="match status" value="1"/>
</dbReference>
<dbReference type="EMBL" id="MFES01000013">
    <property type="protein sequence ID" value="OGE86085.1"/>
    <property type="molecule type" value="Genomic_DNA"/>
</dbReference>
<name>A0A1F5P8A9_9BACT</name>
<dbReference type="GO" id="GO:0006487">
    <property type="term" value="P:protein N-linked glycosylation"/>
    <property type="evidence" value="ECO:0007669"/>
    <property type="project" value="TreeGrafter"/>
</dbReference>
<evidence type="ECO:0000256" key="5">
    <source>
        <dbReference type="ARBA" id="ARBA00022676"/>
    </source>
</evidence>
<dbReference type="InterPro" id="IPR029044">
    <property type="entry name" value="Nucleotide-diphossugar_trans"/>
</dbReference>
<keyword evidence="7" id="KW-0812">Transmembrane</keyword>
<keyword evidence="8" id="KW-0256">Endoplasmic reticulum</keyword>
<evidence type="ECO:0000256" key="1">
    <source>
        <dbReference type="ARBA" id="ARBA00004389"/>
    </source>
</evidence>
<evidence type="ECO:0000256" key="10">
    <source>
        <dbReference type="ARBA" id="ARBA00022989"/>
    </source>
</evidence>
<dbReference type="InterPro" id="IPR035518">
    <property type="entry name" value="DPG_synthase"/>
</dbReference>
<evidence type="ECO:0000256" key="9">
    <source>
        <dbReference type="ARBA" id="ARBA00022968"/>
    </source>
</evidence>
<feature type="domain" description="Glycosyltransferase 2-like" evidence="13">
    <location>
        <begin position="4"/>
        <end position="173"/>
    </location>
</feature>
<dbReference type="Pfam" id="PF00535">
    <property type="entry name" value="Glycos_transf_2"/>
    <property type="match status" value="1"/>
</dbReference>
<comment type="subcellular location">
    <subcellularLocation>
        <location evidence="1">Endoplasmic reticulum membrane</location>
        <topology evidence="1">Single-pass membrane protein</topology>
    </subcellularLocation>
</comment>
<dbReference type="PANTHER" id="PTHR10859:SF91">
    <property type="entry name" value="DOLICHYL-PHOSPHATE BETA-GLUCOSYLTRANSFERASE"/>
    <property type="match status" value="1"/>
</dbReference>
<dbReference type="EC" id="2.4.1.117" evidence="4"/>
<keyword evidence="9" id="KW-0735">Signal-anchor</keyword>
<dbReference type="CDD" id="cd04188">
    <property type="entry name" value="DPG_synthase"/>
    <property type="match status" value="1"/>
</dbReference>
<evidence type="ECO:0000256" key="11">
    <source>
        <dbReference type="ARBA" id="ARBA00023136"/>
    </source>
</evidence>
<dbReference type="Proteomes" id="UP000176786">
    <property type="component" value="Unassembled WGS sequence"/>
</dbReference>
<proteinExistence type="inferred from homology"/>
<comment type="similarity">
    <text evidence="3">Belongs to the glycosyltransferase 2 family.</text>
</comment>
<dbReference type="SUPFAM" id="SSF53448">
    <property type="entry name" value="Nucleotide-diphospho-sugar transferases"/>
    <property type="match status" value="1"/>
</dbReference>
<evidence type="ECO:0000256" key="2">
    <source>
        <dbReference type="ARBA" id="ARBA00004922"/>
    </source>
</evidence>
<dbReference type="STRING" id="1817832.A3J48_03945"/>
<evidence type="ECO:0000256" key="3">
    <source>
        <dbReference type="ARBA" id="ARBA00006739"/>
    </source>
</evidence>
<keyword evidence="10" id="KW-1133">Transmembrane helix</keyword>
<evidence type="ECO:0000313" key="14">
    <source>
        <dbReference type="EMBL" id="OGE86085.1"/>
    </source>
</evidence>
<protein>
    <recommendedName>
        <fullName evidence="4">dolichyl-phosphate beta-glucosyltransferase</fullName>
        <ecNumber evidence="4">2.4.1.117</ecNumber>
    </recommendedName>
</protein>
<comment type="pathway">
    <text evidence="2">Protein modification; protein glycosylation.</text>
</comment>
<dbReference type="InterPro" id="IPR001173">
    <property type="entry name" value="Glyco_trans_2-like"/>
</dbReference>
<evidence type="ECO:0000256" key="6">
    <source>
        <dbReference type="ARBA" id="ARBA00022679"/>
    </source>
</evidence>
<dbReference type="GO" id="GO:0004581">
    <property type="term" value="F:dolichyl-phosphate beta-glucosyltransferase activity"/>
    <property type="evidence" value="ECO:0007669"/>
    <property type="project" value="UniProtKB-EC"/>
</dbReference>
<evidence type="ECO:0000256" key="7">
    <source>
        <dbReference type="ARBA" id="ARBA00022692"/>
    </source>
</evidence>
<evidence type="ECO:0000259" key="13">
    <source>
        <dbReference type="Pfam" id="PF00535"/>
    </source>
</evidence>
<keyword evidence="6" id="KW-0808">Transferase</keyword>
<accession>A0A1F5P8A9</accession>
<evidence type="ECO:0000256" key="8">
    <source>
        <dbReference type="ARBA" id="ARBA00022824"/>
    </source>
</evidence>
<organism evidence="14 15">
    <name type="scientific">Candidatus Doudnabacteria bacterium RIFCSPHIGHO2_02_FULL_46_11</name>
    <dbReference type="NCBI Taxonomy" id="1817832"/>
    <lineage>
        <taxon>Bacteria</taxon>
        <taxon>Candidatus Doudnaibacteriota</taxon>
    </lineage>
</organism>
<dbReference type="PANTHER" id="PTHR10859">
    <property type="entry name" value="GLYCOSYL TRANSFERASE"/>
    <property type="match status" value="1"/>
</dbReference>
<dbReference type="AlphaFoldDB" id="A0A1F5P8A9"/>
<comment type="catalytic activity">
    <reaction evidence="12">
        <text>a di-trans,poly-cis-dolichyl phosphate + UDP-alpha-D-glucose = a di-trans,poly-cis-dolichyl beta-D-glucosyl phosphate + UDP</text>
        <dbReference type="Rhea" id="RHEA:15401"/>
        <dbReference type="Rhea" id="RHEA-COMP:19498"/>
        <dbReference type="Rhea" id="RHEA-COMP:19502"/>
        <dbReference type="ChEBI" id="CHEBI:57525"/>
        <dbReference type="ChEBI" id="CHEBI:57683"/>
        <dbReference type="ChEBI" id="CHEBI:58223"/>
        <dbReference type="ChEBI" id="CHEBI:58885"/>
        <dbReference type="EC" id="2.4.1.117"/>
    </reaction>
    <physiologicalReaction direction="left-to-right" evidence="12">
        <dbReference type="Rhea" id="RHEA:15402"/>
    </physiologicalReaction>
</comment>
<evidence type="ECO:0000256" key="4">
    <source>
        <dbReference type="ARBA" id="ARBA00012583"/>
    </source>
</evidence>
<evidence type="ECO:0000256" key="12">
    <source>
        <dbReference type="ARBA" id="ARBA00045097"/>
    </source>
</evidence>
<comment type="caution">
    <text evidence="14">The sequence shown here is derived from an EMBL/GenBank/DDBJ whole genome shotgun (WGS) entry which is preliminary data.</text>
</comment>